<reference evidence="1" key="1">
    <citation type="submission" date="2016-12" db="EMBL/GenBank/DDBJ databases">
        <title>The genomes of Aspergillus section Nigri reveals drivers in fungal speciation.</title>
        <authorList>
            <consortium name="DOE Joint Genome Institute"/>
            <person name="Vesth T.C."/>
            <person name="Nybo J."/>
            <person name="Theobald S."/>
            <person name="Brandl J."/>
            <person name="Frisvad J.C."/>
            <person name="Nielsen K.F."/>
            <person name="Lyhne E.K."/>
            <person name="Kogle M.E."/>
            <person name="Kuo A."/>
            <person name="Riley R."/>
            <person name="Clum A."/>
            <person name="Nolan M."/>
            <person name="Lipzen A."/>
            <person name="Salamov A."/>
            <person name="Henrissat B."/>
            <person name="Wiebenga A."/>
            <person name="De Vries R.P."/>
            <person name="Grigoriev I.V."/>
            <person name="Mortensen U.H."/>
            <person name="Andersen M.R."/>
            <person name="Baker S.E."/>
        </authorList>
    </citation>
    <scope>NUCLEOTIDE SEQUENCE [LARGE SCALE GENOMIC DNA]</scope>
    <source>
        <strain evidence="1">CBS 115656</strain>
    </source>
</reference>
<evidence type="ECO:0000313" key="2">
    <source>
        <dbReference type="Proteomes" id="UP000247647"/>
    </source>
</evidence>
<dbReference type="GeneID" id="37130355"/>
<dbReference type="EMBL" id="KZ821464">
    <property type="protein sequence ID" value="PYH33217.1"/>
    <property type="molecule type" value="Genomic_DNA"/>
</dbReference>
<name>A0A318YHJ2_ASPNB</name>
<organism evidence="1 2">
    <name type="scientific">Aspergillus neoniger (strain CBS 115656)</name>
    <dbReference type="NCBI Taxonomy" id="1448310"/>
    <lineage>
        <taxon>Eukaryota</taxon>
        <taxon>Fungi</taxon>
        <taxon>Dikarya</taxon>
        <taxon>Ascomycota</taxon>
        <taxon>Pezizomycotina</taxon>
        <taxon>Eurotiomycetes</taxon>
        <taxon>Eurotiomycetidae</taxon>
        <taxon>Eurotiales</taxon>
        <taxon>Aspergillaceae</taxon>
        <taxon>Aspergillus</taxon>
        <taxon>Aspergillus subgen. Circumdati</taxon>
    </lineage>
</organism>
<dbReference type="OrthoDB" id="10546328at2759"/>
<accession>A0A318YHJ2</accession>
<dbReference type="AlphaFoldDB" id="A0A318YHJ2"/>
<dbReference type="RefSeq" id="XP_025478695.1">
    <property type="nucleotide sequence ID" value="XM_025627899.1"/>
</dbReference>
<evidence type="ECO:0000313" key="1">
    <source>
        <dbReference type="EMBL" id="PYH33217.1"/>
    </source>
</evidence>
<proteinExistence type="predicted"/>
<keyword evidence="2" id="KW-1185">Reference proteome</keyword>
<dbReference type="Proteomes" id="UP000247647">
    <property type="component" value="Unassembled WGS sequence"/>
</dbReference>
<protein>
    <submittedName>
        <fullName evidence="1">Uncharacterized protein</fullName>
    </submittedName>
</protein>
<sequence length="94" mass="10540">MTNADDTVWLSSSWAAFAENGYCLPLGAAPTFSALYLVTAVDPANHAKCLSQPGRVPCSDKPNNHCKLHKQNSYPHDIREYRGRRWSHTVPRSR</sequence>
<gene>
    <name evidence="1" type="ORF">BO87DRAFT_438747</name>
</gene>